<sequence length="110" mass="12727">MPTVYMGRDCPFDALGRKYEQEESEELCFRFGIELVAETTKKEMMMKKKHLEEKPDVNKEERPDSDKEERVDSDERRTLVSIGTHDLDTLEGPFTYEALPPSSINFIPPG</sequence>
<dbReference type="GO" id="GO:0004826">
    <property type="term" value="F:phenylalanine-tRNA ligase activity"/>
    <property type="evidence" value="ECO:0007669"/>
    <property type="project" value="InterPro"/>
</dbReference>
<dbReference type="AlphaFoldDB" id="A0A218XZ52"/>
<gene>
    <name evidence="3" type="ORF">CDL15_Pgr014639</name>
</gene>
<dbReference type="InterPro" id="IPR040659">
    <property type="entry name" value="PhetRS_B1"/>
</dbReference>
<protein>
    <recommendedName>
        <fullName evidence="2">Phenylalanine--tRNA ligase beta subunit B1 domain-containing protein</fullName>
    </recommendedName>
</protein>
<dbReference type="PANTHER" id="PTHR10947:SF0">
    <property type="entry name" value="PHENYLALANINE--TRNA LIGASE BETA SUBUNIT"/>
    <property type="match status" value="1"/>
</dbReference>
<evidence type="ECO:0000313" key="4">
    <source>
        <dbReference type="Proteomes" id="UP000197138"/>
    </source>
</evidence>
<feature type="region of interest" description="Disordered" evidence="1">
    <location>
        <begin position="46"/>
        <end position="84"/>
    </location>
</feature>
<dbReference type="Gene3D" id="3.50.40.10">
    <property type="entry name" value="Phenylalanyl-trna Synthetase, Chain B, domain 3"/>
    <property type="match status" value="1"/>
</dbReference>
<dbReference type="Proteomes" id="UP000197138">
    <property type="component" value="Unassembled WGS sequence"/>
</dbReference>
<accession>A0A218XZ52</accession>
<name>A0A218XZ52_PUNGR</name>
<reference evidence="4" key="1">
    <citation type="journal article" date="2017" name="Plant J.">
        <title>The pomegranate (Punica granatum L.) genome and the genomics of punicalagin biosynthesis.</title>
        <authorList>
            <person name="Qin G."/>
            <person name="Xu C."/>
            <person name="Ming R."/>
            <person name="Tang H."/>
            <person name="Guyot R."/>
            <person name="Kramer E.M."/>
            <person name="Hu Y."/>
            <person name="Yi X."/>
            <person name="Qi Y."/>
            <person name="Xu X."/>
            <person name="Gao Z."/>
            <person name="Pan H."/>
            <person name="Jian J."/>
            <person name="Tian Y."/>
            <person name="Yue Z."/>
            <person name="Xu Y."/>
        </authorList>
    </citation>
    <scope>NUCLEOTIDE SEQUENCE [LARGE SCALE GENOMIC DNA]</scope>
    <source>
        <strain evidence="4">cv. Dabenzi</strain>
    </source>
</reference>
<proteinExistence type="predicted"/>
<dbReference type="EMBL" id="MTKT01000548">
    <property type="protein sequence ID" value="OWM90337.1"/>
    <property type="molecule type" value="Genomic_DNA"/>
</dbReference>
<dbReference type="Pfam" id="PF18262">
    <property type="entry name" value="PhetRS_B1"/>
    <property type="match status" value="1"/>
</dbReference>
<dbReference type="Gene3D" id="3.30.56.10">
    <property type="match status" value="1"/>
</dbReference>
<dbReference type="GO" id="GO:0006432">
    <property type="term" value="P:phenylalanyl-tRNA aminoacylation"/>
    <property type="evidence" value="ECO:0007669"/>
    <property type="project" value="InterPro"/>
</dbReference>
<evidence type="ECO:0000313" key="3">
    <source>
        <dbReference type="EMBL" id="OWM90337.1"/>
    </source>
</evidence>
<organism evidence="3 4">
    <name type="scientific">Punica granatum</name>
    <name type="common">Pomegranate</name>
    <dbReference type="NCBI Taxonomy" id="22663"/>
    <lineage>
        <taxon>Eukaryota</taxon>
        <taxon>Viridiplantae</taxon>
        <taxon>Streptophyta</taxon>
        <taxon>Embryophyta</taxon>
        <taxon>Tracheophyta</taxon>
        <taxon>Spermatophyta</taxon>
        <taxon>Magnoliopsida</taxon>
        <taxon>eudicotyledons</taxon>
        <taxon>Gunneridae</taxon>
        <taxon>Pentapetalae</taxon>
        <taxon>rosids</taxon>
        <taxon>malvids</taxon>
        <taxon>Myrtales</taxon>
        <taxon>Lythraceae</taxon>
        <taxon>Punica</taxon>
    </lineage>
</organism>
<comment type="caution">
    <text evidence="3">The sequence shown here is derived from an EMBL/GenBank/DDBJ whole genome shotgun (WGS) entry which is preliminary data.</text>
</comment>
<dbReference type="InterPro" id="IPR020825">
    <property type="entry name" value="Phe-tRNA_synthase-like_B3/B4"/>
</dbReference>
<feature type="domain" description="Phenylalanine--tRNA ligase beta subunit B1" evidence="2">
    <location>
        <begin position="1"/>
        <end position="51"/>
    </location>
</feature>
<feature type="compositionally biased region" description="Basic and acidic residues" evidence="1">
    <location>
        <begin position="46"/>
        <end position="78"/>
    </location>
</feature>
<dbReference type="GO" id="GO:0009328">
    <property type="term" value="C:phenylalanine-tRNA ligase complex"/>
    <property type="evidence" value="ECO:0007669"/>
    <property type="project" value="TreeGrafter"/>
</dbReference>
<evidence type="ECO:0000256" key="1">
    <source>
        <dbReference type="SAM" id="MobiDB-lite"/>
    </source>
</evidence>
<dbReference type="PANTHER" id="PTHR10947">
    <property type="entry name" value="PHENYLALANYL-TRNA SYNTHETASE BETA CHAIN AND LEUCINE-RICH REPEAT-CONTAINING PROTEIN 47"/>
    <property type="match status" value="1"/>
</dbReference>
<evidence type="ECO:0000259" key="2">
    <source>
        <dbReference type="Pfam" id="PF18262"/>
    </source>
</evidence>
<dbReference type="InterPro" id="IPR045060">
    <property type="entry name" value="Phe-tRNA-ligase_IIc_bsu"/>
</dbReference>